<reference evidence="2 3" key="1">
    <citation type="journal article" date="2008" name="Nature">
        <title>The genome of Laccaria bicolor provides insights into mycorrhizal symbiosis.</title>
        <authorList>
            <person name="Martin F."/>
            <person name="Aerts A."/>
            <person name="Ahren D."/>
            <person name="Brun A."/>
            <person name="Danchin E.G.J."/>
            <person name="Duchaussoy F."/>
            <person name="Gibon J."/>
            <person name="Kohler A."/>
            <person name="Lindquist E."/>
            <person name="Pereda V."/>
            <person name="Salamov A."/>
            <person name="Shapiro H.J."/>
            <person name="Wuyts J."/>
            <person name="Blaudez D."/>
            <person name="Buee M."/>
            <person name="Brokstein P."/>
            <person name="Canbaeck B."/>
            <person name="Cohen D."/>
            <person name="Courty P.E."/>
            <person name="Coutinho P.M."/>
            <person name="Delaruelle C."/>
            <person name="Detter J.C."/>
            <person name="Deveau A."/>
            <person name="DiFazio S."/>
            <person name="Duplessis S."/>
            <person name="Fraissinet-Tachet L."/>
            <person name="Lucic E."/>
            <person name="Frey-Klett P."/>
            <person name="Fourrey C."/>
            <person name="Feussner I."/>
            <person name="Gay G."/>
            <person name="Grimwood J."/>
            <person name="Hoegger P.J."/>
            <person name="Jain P."/>
            <person name="Kilaru S."/>
            <person name="Labbe J."/>
            <person name="Lin Y.C."/>
            <person name="Legue V."/>
            <person name="Le Tacon F."/>
            <person name="Marmeisse R."/>
            <person name="Melayah D."/>
            <person name="Montanini B."/>
            <person name="Muratet M."/>
            <person name="Nehls U."/>
            <person name="Niculita-Hirzel H."/>
            <person name="Oudot-Le Secq M.P."/>
            <person name="Peter M."/>
            <person name="Quesneville H."/>
            <person name="Rajashekar B."/>
            <person name="Reich M."/>
            <person name="Rouhier N."/>
            <person name="Schmutz J."/>
            <person name="Yin T."/>
            <person name="Chalot M."/>
            <person name="Henrissat B."/>
            <person name="Kuees U."/>
            <person name="Lucas S."/>
            <person name="Van de Peer Y."/>
            <person name="Podila G.K."/>
            <person name="Polle A."/>
            <person name="Pukkila P.J."/>
            <person name="Richardson P.M."/>
            <person name="Rouze P."/>
            <person name="Sanders I.R."/>
            <person name="Stajich J.E."/>
            <person name="Tunlid A."/>
            <person name="Tuskan G."/>
            <person name="Grigoriev I.V."/>
        </authorList>
    </citation>
    <scope>NUCLEOTIDE SEQUENCE [LARGE SCALE GENOMIC DNA]</scope>
    <source>
        <strain evidence="3">S238N-H82 / ATCC MYA-4686</strain>
    </source>
</reference>
<feature type="signal peptide" evidence="1">
    <location>
        <begin position="1"/>
        <end position="23"/>
    </location>
</feature>
<dbReference type="InParanoid" id="B0DV70"/>
<accession>B0DV70</accession>
<protein>
    <submittedName>
        <fullName evidence="2">Predicted protein</fullName>
    </submittedName>
</protein>
<dbReference type="KEGG" id="lbc:LACBIDRAFT_333193"/>
<feature type="chain" id="PRO_5002749287" evidence="1">
    <location>
        <begin position="24"/>
        <end position="203"/>
    </location>
</feature>
<dbReference type="HOGENOM" id="CLU_1349147_0_0_1"/>
<dbReference type="EMBL" id="DS547138">
    <property type="protein sequence ID" value="EDR01460.1"/>
    <property type="molecule type" value="Genomic_DNA"/>
</dbReference>
<dbReference type="Proteomes" id="UP000001194">
    <property type="component" value="Unassembled WGS sequence"/>
</dbReference>
<evidence type="ECO:0000256" key="1">
    <source>
        <dbReference type="SAM" id="SignalP"/>
    </source>
</evidence>
<keyword evidence="1" id="KW-0732">Signal</keyword>
<organism evidence="3">
    <name type="scientific">Laccaria bicolor (strain S238N-H82 / ATCC MYA-4686)</name>
    <name type="common">Bicoloured deceiver</name>
    <name type="synonym">Laccaria laccata var. bicolor</name>
    <dbReference type="NCBI Taxonomy" id="486041"/>
    <lineage>
        <taxon>Eukaryota</taxon>
        <taxon>Fungi</taxon>
        <taxon>Dikarya</taxon>
        <taxon>Basidiomycota</taxon>
        <taxon>Agaricomycotina</taxon>
        <taxon>Agaricomycetes</taxon>
        <taxon>Agaricomycetidae</taxon>
        <taxon>Agaricales</taxon>
        <taxon>Agaricineae</taxon>
        <taxon>Hydnangiaceae</taxon>
        <taxon>Laccaria</taxon>
    </lineage>
</organism>
<evidence type="ECO:0000313" key="2">
    <source>
        <dbReference type="EMBL" id="EDR01460.1"/>
    </source>
</evidence>
<dbReference type="AlphaFoldDB" id="B0DV70"/>
<gene>
    <name evidence="2" type="ORF">LACBIDRAFT_333193</name>
</gene>
<keyword evidence="3" id="KW-1185">Reference proteome</keyword>
<dbReference type="RefSeq" id="XP_001887812.1">
    <property type="nucleotide sequence ID" value="XM_001887777.1"/>
</dbReference>
<evidence type="ECO:0000313" key="3">
    <source>
        <dbReference type="Proteomes" id="UP000001194"/>
    </source>
</evidence>
<proteinExistence type="predicted"/>
<sequence length="203" mass="22745">MPLRCPALIFIVSQRLLSLMTFALRFQFNFWHSGDRCHEDVFSLITLPLPTFLNISKLDFSSSGNHPHTAGFLHNPTHTPDRFTSFLAIATVAAHNAACLFLCCCLSFSLCHSTPWFKFDFSPSGNHPPVTHLPKHYSLFQGRTTRSIVAVMIENNIIRFMRLFAVGNTLQAHPNTGISNKAMAIEHVTVCSSFLTSSCLFLE</sequence>
<name>B0DV70_LACBS</name>
<dbReference type="GeneID" id="6083508"/>